<dbReference type="PANTHER" id="PTHR48106:SF18">
    <property type="entry name" value="QUINONE OXIDOREDUCTASE PIG3"/>
    <property type="match status" value="1"/>
</dbReference>
<dbReference type="GO" id="GO:0016651">
    <property type="term" value="F:oxidoreductase activity, acting on NAD(P)H"/>
    <property type="evidence" value="ECO:0007669"/>
    <property type="project" value="TreeGrafter"/>
</dbReference>
<keyword evidence="5" id="KW-1185">Reference proteome</keyword>
<keyword evidence="1" id="KW-0521">NADP</keyword>
<evidence type="ECO:0000259" key="3">
    <source>
        <dbReference type="SMART" id="SM00829"/>
    </source>
</evidence>
<dbReference type="PANTHER" id="PTHR48106">
    <property type="entry name" value="QUINONE OXIDOREDUCTASE PIG3-RELATED"/>
    <property type="match status" value="1"/>
</dbReference>
<organism evidence="4 5">
    <name type="scientific">Mycetocola tolaasinivorans</name>
    <dbReference type="NCBI Taxonomy" id="76635"/>
    <lineage>
        <taxon>Bacteria</taxon>
        <taxon>Bacillati</taxon>
        <taxon>Actinomycetota</taxon>
        <taxon>Actinomycetes</taxon>
        <taxon>Micrococcales</taxon>
        <taxon>Microbacteriaceae</taxon>
        <taxon>Mycetocola</taxon>
    </lineage>
</organism>
<sequence length="359" mass="36708">MGCLGLNPGTLWQAVLTGVKGSPMRAIISSEDAPFGLILAETDRPLPAPDEVLVRVSAASLNYGTVAYRDPRETGKIKGSDGAGTVIAAAANGSGPRVGERICFATPHGSFAEICSVPVAYAAPIPAGVSDAEAAALPGAGLTALQAVRRLGSGDGLRNLPRTGVNESLILGHQLSGKRVLVTGAAGGVGVFAIQLLAAAGAEVITWVGRPERGEGLADLGASVVISSAEQLGDTRVDAVLDTVGGAVLTRALSALADYGLALNIGFTSGEPSVIDIEAIRRLGPGRRLEAFVCTDVGSASLSELLELTARGLLRVPLAPLTPWTRYAEAVDDLLGRRVWGKSVLLIDPETAEETPANN</sequence>
<proteinExistence type="predicted"/>
<dbReference type="InterPro" id="IPR036291">
    <property type="entry name" value="NAD(P)-bd_dom_sf"/>
</dbReference>
<dbReference type="SUPFAM" id="SSF50129">
    <property type="entry name" value="GroES-like"/>
    <property type="match status" value="1"/>
</dbReference>
<gene>
    <name evidence="4" type="ORF">D9V32_03460</name>
</gene>
<dbReference type="OrthoDB" id="9801186at2"/>
<dbReference type="Pfam" id="PF00107">
    <property type="entry name" value="ADH_zinc_N"/>
    <property type="match status" value="1"/>
</dbReference>
<evidence type="ECO:0000256" key="1">
    <source>
        <dbReference type="ARBA" id="ARBA00022857"/>
    </source>
</evidence>
<dbReference type="InterPro" id="IPR020843">
    <property type="entry name" value="ER"/>
</dbReference>
<dbReference type="SUPFAM" id="SSF51735">
    <property type="entry name" value="NAD(P)-binding Rossmann-fold domains"/>
    <property type="match status" value="1"/>
</dbReference>
<dbReference type="Gene3D" id="3.90.180.10">
    <property type="entry name" value="Medium-chain alcohol dehydrogenases, catalytic domain"/>
    <property type="match status" value="1"/>
</dbReference>
<dbReference type="AlphaFoldDB" id="A0A3L7AC06"/>
<accession>A0A3L7AC06</accession>
<dbReference type="GO" id="GO:0070402">
    <property type="term" value="F:NADPH binding"/>
    <property type="evidence" value="ECO:0007669"/>
    <property type="project" value="TreeGrafter"/>
</dbReference>
<dbReference type="InterPro" id="IPR013154">
    <property type="entry name" value="ADH-like_N"/>
</dbReference>
<evidence type="ECO:0000256" key="2">
    <source>
        <dbReference type="ARBA" id="ARBA00023002"/>
    </source>
</evidence>
<dbReference type="InterPro" id="IPR013149">
    <property type="entry name" value="ADH-like_C"/>
</dbReference>
<dbReference type="EMBL" id="RCUX01000002">
    <property type="protein sequence ID" value="RLP77514.1"/>
    <property type="molecule type" value="Genomic_DNA"/>
</dbReference>
<reference evidence="4 5" key="1">
    <citation type="submission" date="2018-10" db="EMBL/GenBank/DDBJ databases">
        <authorList>
            <person name="Li J."/>
        </authorList>
    </citation>
    <scope>NUCLEOTIDE SEQUENCE [LARGE SCALE GENOMIC DNA]</scope>
    <source>
        <strain evidence="4 5">IF 016277</strain>
    </source>
</reference>
<feature type="domain" description="Enoyl reductase (ER)" evidence="3">
    <location>
        <begin position="36"/>
        <end position="345"/>
    </location>
</feature>
<dbReference type="Gene3D" id="3.40.50.720">
    <property type="entry name" value="NAD(P)-binding Rossmann-like Domain"/>
    <property type="match status" value="1"/>
</dbReference>
<protein>
    <submittedName>
        <fullName evidence="4">Alcohol dehydrogenase</fullName>
    </submittedName>
</protein>
<dbReference type="Pfam" id="PF08240">
    <property type="entry name" value="ADH_N"/>
    <property type="match status" value="1"/>
</dbReference>
<evidence type="ECO:0000313" key="5">
    <source>
        <dbReference type="Proteomes" id="UP000272503"/>
    </source>
</evidence>
<evidence type="ECO:0000313" key="4">
    <source>
        <dbReference type="EMBL" id="RLP77514.1"/>
    </source>
</evidence>
<name>A0A3L7AC06_9MICO</name>
<keyword evidence="2" id="KW-0560">Oxidoreductase</keyword>
<dbReference type="Proteomes" id="UP000272503">
    <property type="component" value="Unassembled WGS sequence"/>
</dbReference>
<dbReference type="InterPro" id="IPR011032">
    <property type="entry name" value="GroES-like_sf"/>
</dbReference>
<dbReference type="SMART" id="SM00829">
    <property type="entry name" value="PKS_ER"/>
    <property type="match status" value="1"/>
</dbReference>
<comment type="caution">
    <text evidence="4">The sequence shown here is derived from an EMBL/GenBank/DDBJ whole genome shotgun (WGS) entry which is preliminary data.</text>
</comment>